<protein>
    <submittedName>
        <fullName evidence="1">Uncharacterized protein</fullName>
    </submittedName>
</protein>
<dbReference type="Proteomes" id="UP000178602">
    <property type="component" value="Unassembled WGS sequence"/>
</dbReference>
<evidence type="ECO:0000313" key="1">
    <source>
        <dbReference type="EMBL" id="OGC27677.1"/>
    </source>
</evidence>
<accession>A0A1F4T557</accession>
<organism evidence="1 2">
    <name type="scientific">candidate division WOR-1 bacterium RIFOXYC12_FULL_54_18</name>
    <dbReference type="NCBI Taxonomy" id="1802584"/>
    <lineage>
        <taxon>Bacteria</taxon>
        <taxon>Bacillati</taxon>
        <taxon>Saganbacteria</taxon>
    </lineage>
</organism>
<comment type="caution">
    <text evidence="1">The sequence shown here is derived from an EMBL/GenBank/DDBJ whole genome shotgun (WGS) entry which is preliminary data.</text>
</comment>
<dbReference type="EMBL" id="MEUG01000001">
    <property type="protein sequence ID" value="OGC27677.1"/>
    <property type="molecule type" value="Genomic_DNA"/>
</dbReference>
<sequence>MKVVAYLILFFYGGVVDAPFVEAKSLQVSPPAYYWRIKTPGSLAQLPVPVKVTNDSFKSRSYTVRFKTAAEIGAKDEPGFKTLSRKDWLSTSAVEFTLEPGKSGGPKVFALIPDQPENYGKKWLVYLQIKEKPPRNDQFALACYPKIYLEVPWKKKK</sequence>
<gene>
    <name evidence="1" type="ORF">A3K49_01505</name>
</gene>
<proteinExistence type="predicted"/>
<evidence type="ECO:0000313" key="2">
    <source>
        <dbReference type="Proteomes" id="UP000178602"/>
    </source>
</evidence>
<name>A0A1F4T557_UNCSA</name>
<reference evidence="1 2" key="1">
    <citation type="journal article" date="2016" name="Nat. Commun.">
        <title>Thousands of microbial genomes shed light on interconnected biogeochemical processes in an aquifer system.</title>
        <authorList>
            <person name="Anantharaman K."/>
            <person name="Brown C.T."/>
            <person name="Hug L.A."/>
            <person name="Sharon I."/>
            <person name="Castelle C.J."/>
            <person name="Probst A.J."/>
            <person name="Thomas B.C."/>
            <person name="Singh A."/>
            <person name="Wilkins M.J."/>
            <person name="Karaoz U."/>
            <person name="Brodie E.L."/>
            <person name="Williams K.H."/>
            <person name="Hubbard S.S."/>
            <person name="Banfield J.F."/>
        </authorList>
    </citation>
    <scope>NUCLEOTIDE SEQUENCE [LARGE SCALE GENOMIC DNA]</scope>
</reference>
<dbReference type="AlphaFoldDB" id="A0A1F4T557"/>